<evidence type="ECO:0000313" key="3">
    <source>
        <dbReference type="Proteomes" id="UP000030655"/>
    </source>
</evidence>
<keyword evidence="1" id="KW-0812">Transmembrane</keyword>
<reference evidence="3" key="1">
    <citation type="submission" date="2013-02" db="EMBL/GenBank/DDBJ databases">
        <authorList>
            <consortium name="The Broad Institute Genome Sequencing Platform"/>
            <person name="Cuomo C."/>
            <person name="Becnel J."/>
            <person name="Sanscrainte N."/>
            <person name="Walker B."/>
            <person name="Young S.K."/>
            <person name="Zeng Q."/>
            <person name="Gargeya S."/>
            <person name="Fitzgerald M."/>
            <person name="Haas B."/>
            <person name="Abouelleil A."/>
            <person name="Alvarado L."/>
            <person name="Arachchi H.M."/>
            <person name="Berlin A.M."/>
            <person name="Chapman S.B."/>
            <person name="Dewar J."/>
            <person name="Goldberg J."/>
            <person name="Griggs A."/>
            <person name="Gujja S."/>
            <person name="Hansen M."/>
            <person name="Howarth C."/>
            <person name="Imamovic A."/>
            <person name="Larimer J."/>
            <person name="McCowan C."/>
            <person name="Murphy C."/>
            <person name="Neiman D."/>
            <person name="Pearson M."/>
            <person name="Priest M."/>
            <person name="Roberts A."/>
            <person name="Saif S."/>
            <person name="Shea T."/>
            <person name="Sisk P."/>
            <person name="Sykes S."/>
            <person name="Wortman J."/>
            <person name="Nusbaum C."/>
            <person name="Birren B."/>
        </authorList>
    </citation>
    <scope>NUCLEOTIDE SEQUENCE [LARGE SCALE GENOMIC DNA]</scope>
    <source>
        <strain evidence="3">PRA339</strain>
    </source>
</reference>
<organism evidence="2 3">
    <name type="scientific">Anncaliia algerae PRA339</name>
    <dbReference type="NCBI Taxonomy" id="1288291"/>
    <lineage>
        <taxon>Eukaryota</taxon>
        <taxon>Fungi</taxon>
        <taxon>Fungi incertae sedis</taxon>
        <taxon>Microsporidia</taxon>
        <taxon>Tubulinosematoidea</taxon>
        <taxon>Tubulinosematidae</taxon>
        <taxon>Anncaliia</taxon>
    </lineage>
</organism>
<feature type="transmembrane region" description="Helical" evidence="1">
    <location>
        <begin position="127"/>
        <end position="146"/>
    </location>
</feature>
<name>A0A059EZJ7_9MICR</name>
<dbReference type="Proteomes" id="UP000030655">
    <property type="component" value="Unassembled WGS sequence"/>
</dbReference>
<evidence type="ECO:0000256" key="1">
    <source>
        <dbReference type="SAM" id="Phobius"/>
    </source>
</evidence>
<keyword evidence="1" id="KW-0472">Membrane</keyword>
<feature type="transmembrane region" description="Helical" evidence="1">
    <location>
        <begin position="82"/>
        <end position="102"/>
    </location>
</feature>
<feature type="transmembrane region" description="Helical" evidence="1">
    <location>
        <begin position="153"/>
        <end position="175"/>
    </location>
</feature>
<accession>A0A059EZJ7</accession>
<keyword evidence="1" id="KW-1133">Transmembrane helix</keyword>
<dbReference type="EMBL" id="KK365180">
    <property type="protein sequence ID" value="KCZ80463.1"/>
    <property type="molecule type" value="Genomic_DNA"/>
</dbReference>
<dbReference type="VEuPathDB" id="MicrosporidiaDB:H312_02139"/>
<evidence type="ECO:0000313" key="2">
    <source>
        <dbReference type="EMBL" id="KCZ80463.1"/>
    </source>
</evidence>
<proteinExistence type="predicted"/>
<reference evidence="2 3" key="2">
    <citation type="submission" date="2014-03" db="EMBL/GenBank/DDBJ databases">
        <title>The Genome Sequence of Anncaliia algerae insect isolate PRA339.</title>
        <authorList>
            <consortium name="The Broad Institute Genome Sequencing Platform"/>
            <consortium name="The Broad Institute Genome Sequencing Center for Infectious Disease"/>
            <person name="Cuomo C."/>
            <person name="Becnel J."/>
            <person name="Sanscrainte N."/>
            <person name="Walker B."/>
            <person name="Young S.K."/>
            <person name="Zeng Q."/>
            <person name="Gargeya S."/>
            <person name="Fitzgerald M."/>
            <person name="Haas B."/>
            <person name="Abouelleil A."/>
            <person name="Alvarado L."/>
            <person name="Arachchi H.M."/>
            <person name="Berlin A.M."/>
            <person name="Chapman S.B."/>
            <person name="Dewar J."/>
            <person name="Goldberg J."/>
            <person name="Griggs A."/>
            <person name="Gujja S."/>
            <person name="Hansen M."/>
            <person name="Howarth C."/>
            <person name="Imamovic A."/>
            <person name="Larimer J."/>
            <person name="McCowan C."/>
            <person name="Murphy C."/>
            <person name="Neiman D."/>
            <person name="Pearson M."/>
            <person name="Priest M."/>
            <person name="Roberts A."/>
            <person name="Saif S."/>
            <person name="Shea T."/>
            <person name="Sisk P."/>
            <person name="Sykes S."/>
            <person name="Wortman J."/>
            <person name="Nusbaum C."/>
            <person name="Birren B."/>
        </authorList>
    </citation>
    <scope>NUCLEOTIDE SEQUENCE [LARGE SCALE GENOMIC DNA]</scope>
    <source>
        <strain evidence="2 3">PRA339</strain>
    </source>
</reference>
<protein>
    <submittedName>
        <fullName evidence="2">Uncharacterized protein</fullName>
    </submittedName>
</protein>
<gene>
    <name evidence="2" type="ORF">H312_02139</name>
</gene>
<sequence>MKLSHLIHLIFYIIGLIFCLYGLLSEEISNEFIDKLKKQPEKILYFSYNALILTIAMIIWGILAIFTLPFKQINHHIRRIHSLNAYITFGSETIVVLVYWPLNYVNNIPDFLLPYKDNHILPPLKQFSIHIFPFIICLIEVFTCRINRGYLKYFGMLLVGIIYIVILIVYIQLYGSPYPYNFMYKTNLLYIPLLNLVLTSIAIISIKFISFIRELFQKKTVINE</sequence>
<dbReference type="OrthoDB" id="2190919at2759"/>
<feature type="transmembrane region" description="Helical" evidence="1">
    <location>
        <begin position="7"/>
        <end position="24"/>
    </location>
</feature>
<dbReference type="AlphaFoldDB" id="A0A059EZJ7"/>
<keyword evidence="3" id="KW-1185">Reference proteome</keyword>
<feature type="transmembrane region" description="Helical" evidence="1">
    <location>
        <begin position="187"/>
        <end position="209"/>
    </location>
</feature>
<dbReference type="HOGENOM" id="CLU_107648_0_0_1"/>
<feature type="transmembrane region" description="Helical" evidence="1">
    <location>
        <begin position="44"/>
        <end position="70"/>
    </location>
</feature>